<dbReference type="Proteomes" id="UP000195607">
    <property type="component" value="Chromosome I"/>
</dbReference>
<proteinExistence type="predicted"/>
<evidence type="ECO:0000256" key="1">
    <source>
        <dbReference type="SAM" id="Phobius"/>
    </source>
</evidence>
<evidence type="ECO:0000313" key="2">
    <source>
        <dbReference type="EMBL" id="SIM83473.1"/>
    </source>
</evidence>
<keyword evidence="1" id="KW-1133">Transmembrane helix</keyword>
<dbReference type="EMBL" id="LT671858">
    <property type="protein sequence ID" value="SIM83473.1"/>
    <property type="molecule type" value="Genomic_DNA"/>
</dbReference>
<dbReference type="RefSeq" id="WP_148690141.1">
    <property type="nucleotide sequence ID" value="NZ_LT671858.1"/>
</dbReference>
<feature type="transmembrane region" description="Helical" evidence="1">
    <location>
        <begin position="6"/>
        <end position="24"/>
    </location>
</feature>
<feature type="transmembrane region" description="Helical" evidence="1">
    <location>
        <begin position="84"/>
        <end position="111"/>
    </location>
</feature>
<accession>A0A1N5WEE1</accession>
<name>A0A1N5WEE1_9ARCH</name>
<protein>
    <submittedName>
        <fullName evidence="2">Multipass membrane protein</fullName>
    </submittedName>
</protein>
<gene>
    <name evidence="2" type="ORF">CSP5_1783</name>
</gene>
<feature type="transmembrane region" description="Helical" evidence="1">
    <location>
        <begin position="45"/>
        <end position="78"/>
    </location>
</feature>
<sequence>MEAEDLFTEVFPAMALIMIIAGFLDPTFWPMLLQWLVSGKAFLMVLAASAFLIVIVGGVVLIYYAIVALIFIAIFSIFVLAPLYFLYLVLGLTYSVILGAVVGAVILLYLVETRTVRIEQHTITLSVHRKYIVKR</sequence>
<dbReference type="GeneID" id="41589024"/>
<keyword evidence="1" id="KW-0472">Membrane</keyword>
<dbReference type="AlphaFoldDB" id="A0A1N5WEE1"/>
<keyword evidence="1" id="KW-0812">Transmembrane</keyword>
<reference evidence="2 3" key="1">
    <citation type="submission" date="2016-04" db="EMBL/GenBank/DDBJ databases">
        <authorList>
            <person name="Evans L.H."/>
            <person name="Alamgir A."/>
            <person name="Owens N."/>
            <person name="Weber N.D."/>
            <person name="Virtaneva K."/>
            <person name="Barbian K."/>
            <person name="Babar A."/>
            <person name="Rosenke K."/>
        </authorList>
    </citation>
    <scope>NUCLEOTIDE SEQUENCE [LARGE SCALE GENOMIC DNA]</scope>
    <source>
        <strain evidence="3">S5(T) (JCM 30642 \VKM B-2941)</strain>
    </source>
</reference>
<organism evidence="2 3">
    <name type="scientific">Cuniculiplasma divulgatum</name>
    <dbReference type="NCBI Taxonomy" id="1673428"/>
    <lineage>
        <taxon>Archaea</taxon>
        <taxon>Methanobacteriati</taxon>
        <taxon>Thermoplasmatota</taxon>
        <taxon>Thermoplasmata</taxon>
        <taxon>Thermoplasmatales</taxon>
        <taxon>Cuniculiplasmataceae</taxon>
        <taxon>Cuniculiplasma</taxon>
    </lineage>
</organism>
<evidence type="ECO:0000313" key="3">
    <source>
        <dbReference type="Proteomes" id="UP000195607"/>
    </source>
</evidence>